<evidence type="ECO:0008006" key="3">
    <source>
        <dbReference type="Google" id="ProtNLM"/>
    </source>
</evidence>
<dbReference type="Proteomes" id="UP001597512">
    <property type="component" value="Unassembled WGS sequence"/>
</dbReference>
<dbReference type="RefSeq" id="WP_381499350.1">
    <property type="nucleotide sequence ID" value="NZ_JBHUOM010000002.1"/>
</dbReference>
<gene>
    <name evidence="1" type="ORF">ACFS25_09835</name>
</gene>
<reference evidence="2" key="1">
    <citation type="journal article" date="2019" name="Int. J. Syst. Evol. Microbiol.">
        <title>The Global Catalogue of Microorganisms (GCM) 10K type strain sequencing project: providing services to taxonomists for standard genome sequencing and annotation.</title>
        <authorList>
            <consortium name="The Broad Institute Genomics Platform"/>
            <consortium name="The Broad Institute Genome Sequencing Center for Infectious Disease"/>
            <person name="Wu L."/>
            <person name="Ma J."/>
        </authorList>
    </citation>
    <scope>NUCLEOTIDE SEQUENCE [LARGE SCALE GENOMIC DNA]</scope>
    <source>
        <strain evidence="2">KCTC 52490</strain>
    </source>
</reference>
<organism evidence="1 2">
    <name type="scientific">Spirosoma flavum</name>
    <dbReference type="NCBI Taxonomy" id="2048557"/>
    <lineage>
        <taxon>Bacteria</taxon>
        <taxon>Pseudomonadati</taxon>
        <taxon>Bacteroidota</taxon>
        <taxon>Cytophagia</taxon>
        <taxon>Cytophagales</taxon>
        <taxon>Cytophagaceae</taxon>
        <taxon>Spirosoma</taxon>
    </lineage>
</organism>
<comment type="caution">
    <text evidence="1">The sequence shown here is derived from an EMBL/GenBank/DDBJ whole genome shotgun (WGS) entry which is preliminary data.</text>
</comment>
<dbReference type="EMBL" id="JBHUOM010000002">
    <property type="protein sequence ID" value="MFD2934082.1"/>
    <property type="molecule type" value="Genomic_DNA"/>
</dbReference>
<evidence type="ECO:0000313" key="1">
    <source>
        <dbReference type="EMBL" id="MFD2934082.1"/>
    </source>
</evidence>
<evidence type="ECO:0000313" key="2">
    <source>
        <dbReference type="Proteomes" id="UP001597512"/>
    </source>
</evidence>
<keyword evidence="2" id="KW-1185">Reference proteome</keyword>
<proteinExistence type="predicted"/>
<accession>A0ABW6AF82</accession>
<sequence length="42" mass="4988">MTSVARSREALPDFWQYETYERTQKFLFFLLLYLSGVPLNVG</sequence>
<name>A0ABW6AF82_9BACT</name>
<protein>
    <recommendedName>
        <fullName evidence="3">MFS transporter</fullName>
    </recommendedName>
</protein>